<keyword evidence="2" id="KW-0808">Transferase</keyword>
<reference evidence="3" key="1">
    <citation type="journal article" date="2019" name="Int. J. Syst. Evol. Microbiol.">
        <title>The Global Catalogue of Microorganisms (GCM) 10K type strain sequencing project: providing services to taxonomists for standard genome sequencing and annotation.</title>
        <authorList>
            <consortium name="The Broad Institute Genomics Platform"/>
            <consortium name="The Broad Institute Genome Sequencing Center for Infectious Disease"/>
            <person name="Wu L."/>
            <person name="Ma J."/>
        </authorList>
    </citation>
    <scope>NUCLEOTIDE SEQUENCE [LARGE SCALE GENOMIC DNA]</scope>
    <source>
        <strain evidence="3">KCTC 52640</strain>
    </source>
</reference>
<organism evidence="2 3">
    <name type="scientific">Salinisphaera aquimarina</name>
    <dbReference type="NCBI Taxonomy" id="2094031"/>
    <lineage>
        <taxon>Bacteria</taxon>
        <taxon>Pseudomonadati</taxon>
        <taxon>Pseudomonadota</taxon>
        <taxon>Gammaproteobacteria</taxon>
        <taxon>Salinisphaerales</taxon>
        <taxon>Salinisphaeraceae</taxon>
        <taxon>Salinisphaera</taxon>
    </lineage>
</organism>
<evidence type="ECO:0000313" key="3">
    <source>
        <dbReference type="Proteomes" id="UP001595462"/>
    </source>
</evidence>
<gene>
    <name evidence="2" type="ORF">ACFOSU_18345</name>
</gene>
<dbReference type="CDD" id="cd07983">
    <property type="entry name" value="LPLAT_DUF374-like"/>
    <property type="match status" value="1"/>
</dbReference>
<feature type="domain" description="DUF374" evidence="1">
    <location>
        <begin position="79"/>
        <end position="143"/>
    </location>
</feature>
<proteinExistence type="predicted"/>
<dbReference type="EMBL" id="JBHRSS010000009">
    <property type="protein sequence ID" value="MFC3105834.1"/>
    <property type="molecule type" value="Genomic_DNA"/>
</dbReference>
<dbReference type="InterPro" id="IPR007172">
    <property type="entry name" value="DUF374"/>
</dbReference>
<sequence>MTHDNETELPWSTRLWMSLAAPILRLIGRTLLASCRIERVEGKANLAMLLEQKEPMLLCCWHQRLSVCVGYLLRARRRGLQPGFLVSPSRDGELVARVVAGMGATILRGSSTRTGARALRELYGTIRDGVSPVLHPDGPHGPARQVKSGSVMLAQMTRTPILPMAFSADRFWQLGSWDALIIPKPFARVVIVIGEPLTIARGDDIEARAVVLGEQLDALTARADQAMGVTPARQRR</sequence>
<dbReference type="GO" id="GO:0016746">
    <property type="term" value="F:acyltransferase activity"/>
    <property type="evidence" value="ECO:0007669"/>
    <property type="project" value="UniProtKB-KW"/>
</dbReference>
<name>A0ABV7ESS4_9GAMM</name>
<evidence type="ECO:0000313" key="2">
    <source>
        <dbReference type="EMBL" id="MFC3105834.1"/>
    </source>
</evidence>
<dbReference type="Pfam" id="PF04028">
    <property type="entry name" value="DUF374"/>
    <property type="match status" value="1"/>
</dbReference>
<evidence type="ECO:0000259" key="1">
    <source>
        <dbReference type="Pfam" id="PF04028"/>
    </source>
</evidence>
<keyword evidence="3" id="KW-1185">Reference proteome</keyword>
<keyword evidence="2" id="KW-0012">Acyltransferase</keyword>
<protein>
    <submittedName>
        <fullName evidence="2">Lysophospholipid acyltransferase family protein</fullName>
    </submittedName>
</protein>
<dbReference type="Proteomes" id="UP001595462">
    <property type="component" value="Unassembled WGS sequence"/>
</dbReference>
<comment type="caution">
    <text evidence="2">The sequence shown here is derived from an EMBL/GenBank/DDBJ whole genome shotgun (WGS) entry which is preliminary data.</text>
</comment>
<accession>A0ABV7ESS4</accession>
<dbReference type="RefSeq" id="WP_380691389.1">
    <property type="nucleotide sequence ID" value="NZ_JBHRSS010000009.1"/>
</dbReference>